<feature type="domain" description="CAAX prenyl protease 2/Lysostaphin resistance protein A-like" evidence="2">
    <location>
        <begin position="185"/>
        <end position="280"/>
    </location>
</feature>
<dbReference type="PANTHER" id="PTHR36435">
    <property type="entry name" value="SLR1288 PROTEIN"/>
    <property type="match status" value="1"/>
</dbReference>
<dbReference type="Proteomes" id="UP000622638">
    <property type="component" value="Unassembled WGS sequence"/>
</dbReference>
<reference evidence="4 5" key="3">
    <citation type="submission" date="2019-11" db="EMBL/GenBank/DDBJ databases">
        <title>Type strains purchased from KCTC, JCM and DSMZ.</title>
        <authorList>
            <person name="Lu H."/>
        </authorList>
    </citation>
    <scope>NUCLEOTIDE SEQUENCE [LARGE SCALE GENOMIC DNA]</scope>
    <source>
        <strain evidence="4 5">KCTC 52429</strain>
    </source>
</reference>
<reference evidence="3" key="1">
    <citation type="journal article" date="2014" name="Int. J. Syst. Evol. Microbiol.">
        <title>Complete genome of a new Firmicutes species belonging to the dominant human colonic microbiota ('Ruminococcus bicirculans') reveals two chromosomes and a selective capacity to utilize plant glucans.</title>
        <authorList>
            <consortium name="NISC Comparative Sequencing Program"/>
            <person name="Wegmann U."/>
            <person name="Louis P."/>
            <person name="Goesmann A."/>
            <person name="Henrissat B."/>
            <person name="Duncan S.H."/>
            <person name="Flint H.J."/>
        </authorList>
    </citation>
    <scope>NUCLEOTIDE SEQUENCE</scope>
    <source>
        <strain evidence="3">CGMCC 1.15931</strain>
    </source>
</reference>
<dbReference type="GO" id="GO:0008237">
    <property type="term" value="F:metallopeptidase activity"/>
    <property type="evidence" value="ECO:0007669"/>
    <property type="project" value="UniProtKB-KW"/>
</dbReference>
<feature type="transmembrane region" description="Helical" evidence="1">
    <location>
        <begin position="244"/>
        <end position="262"/>
    </location>
</feature>
<protein>
    <submittedName>
        <fullName evidence="3">CAAX amino protease</fullName>
    </submittedName>
    <submittedName>
        <fullName evidence="4">CPBP family intramembrane metalloprotease</fullName>
    </submittedName>
</protein>
<dbReference type="AlphaFoldDB" id="A0A6I3T643"/>
<dbReference type="RefSeq" id="WP_155472226.1">
    <property type="nucleotide sequence ID" value="NZ_BMKG01000022.1"/>
</dbReference>
<evidence type="ECO:0000313" key="4">
    <source>
        <dbReference type="EMBL" id="MTV54947.1"/>
    </source>
</evidence>
<dbReference type="GO" id="GO:0004175">
    <property type="term" value="F:endopeptidase activity"/>
    <property type="evidence" value="ECO:0007669"/>
    <property type="project" value="UniProtKB-ARBA"/>
</dbReference>
<gene>
    <name evidence="3" type="ORF">GCM10011572_43220</name>
    <name evidence="4" type="ORF">GM672_19645</name>
</gene>
<keyword evidence="1" id="KW-0472">Membrane</keyword>
<keyword evidence="1" id="KW-1133">Transmembrane helix</keyword>
<feature type="transmembrane region" description="Helical" evidence="1">
    <location>
        <begin position="38"/>
        <end position="65"/>
    </location>
</feature>
<comment type="caution">
    <text evidence="4">The sequence shown here is derived from an EMBL/GenBank/DDBJ whole genome shotgun (WGS) entry which is preliminary data.</text>
</comment>
<feature type="transmembrane region" description="Helical" evidence="1">
    <location>
        <begin position="123"/>
        <end position="143"/>
    </location>
</feature>
<keyword evidence="4" id="KW-0645">Protease</keyword>
<dbReference type="PANTHER" id="PTHR36435:SF1">
    <property type="entry name" value="CAAX AMINO TERMINAL PROTEASE FAMILY PROTEIN"/>
    <property type="match status" value="1"/>
</dbReference>
<name>A0A6I3T643_9BURK</name>
<dbReference type="Pfam" id="PF02517">
    <property type="entry name" value="Rce1-like"/>
    <property type="match status" value="1"/>
</dbReference>
<keyword evidence="4" id="KW-0378">Hydrolase</keyword>
<dbReference type="EMBL" id="BMKG01000022">
    <property type="protein sequence ID" value="GGC17263.1"/>
    <property type="molecule type" value="Genomic_DNA"/>
</dbReference>
<dbReference type="InterPro" id="IPR052710">
    <property type="entry name" value="CAAX_protease"/>
</dbReference>
<evidence type="ECO:0000313" key="5">
    <source>
        <dbReference type="Proteomes" id="UP000430634"/>
    </source>
</evidence>
<sequence length="295" mass="30875">MTPLLIVLAALLALAVVSLWLPPLPAIASPRRIPAWAVGLGAALAVAVAARAVTATGLAVVLLLVALCAAYQRSASVWLRVLLFAAIFIVALAMALHKAPGFHNPLLVTDIRTSALAAPVTQYLNIDKATAGIILLAFFGAPARTRAEWCAALRMWPVMVVTPVAVLGCALLAGVVVWDLKLPAHTPLFLLSNLLVTCMAEEAFFRGFIQGRLLEGLRGKRHGVVLAIGVTSVLFGIAHLGGGVPMIVLATMAGVGYGIAAWRSGRIEAAILTHFTVNALRFVLVTGPVLVRTTA</sequence>
<feature type="transmembrane region" description="Helical" evidence="1">
    <location>
        <begin position="269"/>
        <end position="291"/>
    </location>
</feature>
<dbReference type="GO" id="GO:0006508">
    <property type="term" value="P:proteolysis"/>
    <property type="evidence" value="ECO:0007669"/>
    <property type="project" value="UniProtKB-KW"/>
</dbReference>
<keyword evidence="4" id="KW-0482">Metalloprotease</keyword>
<evidence type="ECO:0000313" key="3">
    <source>
        <dbReference type="EMBL" id="GGC17263.1"/>
    </source>
</evidence>
<proteinExistence type="predicted"/>
<reference evidence="6" key="2">
    <citation type="journal article" date="2019" name="Int. J. Syst. Evol. Microbiol.">
        <title>The Global Catalogue of Microorganisms (GCM) 10K type strain sequencing project: providing services to taxonomists for standard genome sequencing and annotation.</title>
        <authorList>
            <consortium name="The Broad Institute Genomics Platform"/>
            <consortium name="The Broad Institute Genome Sequencing Center for Infectious Disease"/>
            <person name="Wu L."/>
            <person name="Ma J."/>
        </authorList>
    </citation>
    <scope>NUCLEOTIDE SEQUENCE [LARGE SCALE GENOMIC DNA]</scope>
    <source>
        <strain evidence="6">CGMCC 1.15931</strain>
    </source>
</reference>
<keyword evidence="1" id="KW-0812">Transmembrane</keyword>
<dbReference type="Proteomes" id="UP000430634">
    <property type="component" value="Unassembled WGS sequence"/>
</dbReference>
<feature type="transmembrane region" description="Helical" evidence="1">
    <location>
        <begin position="77"/>
        <end position="96"/>
    </location>
</feature>
<feature type="transmembrane region" description="Helical" evidence="1">
    <location>
        <begin position="155"/>
        <end position="178"/>
    </location>
</feature>
<evidence type="ECO:0000313" key="6">
    <source>
        <dbReference type="Proteomes" id="UP000622638"/>
    </source>
</evidence>
<feature type="transmembrane region" description="Helical" evidence="1">
    <location>
        <begin position="221"/>
        <end position="238"/>
    </location>
</feature>
<feature type="transmembrane region" description="Helical" evidence="1">
    <location>
        <begin position="190"/>
        <end position="209"/>
    </location>
</feature>
<organism evidence="4 5">
    <name type="scientific">Pseudoduganella buxea</name>
    <dbReference type="NCBI Taxonomy" id="1949069"/>
    <lineage>
        <taxon>Bacteria</taxon>
        <taxon>Pseudomonadati</taxon>
        <taxon>Pseudomonadota</taxon>
        <taxon>Betaproteobacteria</taxon>
        <taxon>Burkholderiales</taxon>
        <taxon>Oxalobacteraceae</taxon>
        <taxon>Telluria group</taxon>
        <taxon>Pseudoduganella</taxon>
    </lineage>
</organism>
<keyword evidence="6" id="KW-1185">Reference proteome</keyword>
<accession>A0A6I3T643</accession>
<evidence type="ECO:0000256" key="1">
    <source>
        <dbReference type="SAM" id="Phobius"/>
    </source>
</evidence>
<dbReference type="OrthoDB" id="5322702at2"/>
<evidence type="ECO:0000259" key="2">
    <source>
        <dbReference type="Pfam" id="PF02517"/>
    </source>
</evidence>
<dbReference type="InterPro" id="IPR003675">
    <property type="entry name" value="Rce1/LyrA-like_dom"/>
</dbReference>
<dbReference type="EMBL" id="WNKZ01000066">
    <property type="protein sequence ID" value="MTV54947.1"/>
    <property type="molecule type" value="Genomic_DNA"/>
</dbReference>
<reference evidence="3" key="4">
    <citation type="submission" date="2024-05" db="EMBL/GenBank/DDBJ databases">
        <authorList>
            <person name="Sun Q."/>
            <person name="Zhou Y."/>
        </authorList>
    </citation>
    <scope>NUCLEOTIDE SEQUENCE</scope>
    <source>
        <strain evidence="3">CGMCC 1.15931</strain>
    </source>
</reference>
<dbReference type="GO" id="GO:0080120">
    <property type="term" value="P:CAAX-box protein maturation"/>
    <property type="evidence" value="ECO:0007669"/>
    <property type="project" value="UniProtKB-ARBA"/>
</dbReference>